<dbReference type="STRING" id="78915.A0A4P9XHX8"/>
<evidence type="ECO:0000256" key="2">
    <source>
        <dbReference type="ARBA" id="ARBA00009295"/>
    </source>
</evidence>
<keyword evidence="8 13" id="KW-0560">Oxidoreductase</keyword>
<protein>
    <submittedName>
        <fullName evidence="17">Fatty acid desaturase-domain-containing protein</fullName>
    </submittedName>
</protein>
<evidence type="ECO:0000256" key="12">
    <source>
        <dbReference type="ARBA" id="ARBA00023160"/>
    </source>
</evidence>
<dbReference type="InterPro" id="IPR001522">
    <property type="entry name" value="FADS-1_CS"/>
</dbReference>
<evidence type="ECO:0000256" key="6">
    <source>
        <dbReference type="ARBA" id="ARBA00022832"/>
    </source>
</evidence>
<evidence type="ECO:0000256" key="14">
    <source>
        <dbReference type="SAM" id="MobiDB-lite"/>
    </source>
</evidence>
<dbReference type="AlphaFoldDB" id="A0A4P9XHX8"/>
<keyword evidence="9" id="KW-0408">Iron</keyword>
<keyword evidence="10" id="KW-0443">Lipid metabolism</keyword>
<evidence type="ECO:0000256" key="8">
    <source>
        <dbReference type="ARBA" id="ARBA00023002"/>
    </source>
</evidence>
<comment type="subcellular location">
    <subcellularLocation>
        <location evidence="1">Membrane</location>
        <topology evidence="1">Multi-pass membrane protein</topology>
    </subcellularLocation>
</comment>
<evidence type="ECO:0000256" key="4">
    <source>
        <dbReference type="ARBA" id="ARBA00022692"/>
    </source>
</evidence>
<name>A0A4P9XHX8_9FUNG</name>
<feature type="domain" description="Fatty acid desaturase" evidence="16">
    <location>
        <begin position="77"/>
        <end position="289"/>
    </location>
</feature>
<comment type="domain">
    <text evidence="13">The histidine box domains are involved in binding the catalytic metal ions.</text>
</comment>
<evidence type="ECO:0000256" key="10">
    <source>
        <dbReference type="ARBA" id="ARBA00023098"/>
    </source>
</evidence>
<keyword evidence="4 13" id="KW-0812">Transmembrane</keyword>
<keyword evidence="6" id="KW-0276">Fatty acid metabolism</keyword>
<evidence type="ECO:0000259" key="16">
    <source>
        <dbReference type="Pfam" id="PF00487"/>
    </source>
</evidence>
<evidence type="ECO:0000256" key="15">
    <source>
        <dbReference type="SAM" id="Phobius"/>
    </source>
</evidence>
<comment type="similarity">
    <text evidence="2 13">Belongs to the fatty acid desaturase type 1 family.</text>
</comment>
<keyword evidence="3 13" id="KW-0444">Lipid biosynthesis</keyword>
<evidence type="ECO:0000256" key="13">
    <source>
        <dbReference type="RuleBase" id="RU000581"/>
    </source>
</evidence>
<comment type="cofactor">
    <cofactor evidence="13">
        <name>Fe(2+)</name>
        <dbReference type="ChEBI" id="CHEBI:29033"/>
    </cofactor>
</comment>
<keyword evidence="5" id="KW-0479">Metal-binding</keyword>
<dbReference type="GO" id="GO:0004768">
    <property type="term" value="F:stearoyl-CoA 9-desaturase activity"/>
    <property type="evidence" value="ECO:0007669"/>
    <property type="project" value="TreeGrafter"/>
</dbReference>
<reference evidence="18" key="1">
    <citation type="journal article" date="2018" name="Nat. Microbiol.">
        <title>Leveraging single-cell genomics to expand the fungal tree of life.</title>
        <authorList>
            <person name="Ahrendt S.R."/>
            <person name="Quandt C.A."/>
            <person name="Ciobanu D."/>
            <person name="Clum A."/>
            <person name="Salamov A."/>
            <person name="Andreopoulos B."/>
            <person name="Cheng J.F."/>
            <person name="Woyke T."/>
            <person name="Pelin A."/>
            <person name="Henrissat B."/>
            <person name="Reynolds N.K."/>
            <person name="Benny G.L."/>
            <person name="Smith M.E."/>
            <person name="James T.Y."/>
            <person name="Grigoriev I.V."/>
        </authorList>
    </citation>
    <scope>NUCLEOTIDE SEQUENCE [LARGE SCALE GENOMIC DNA]</scope>
    <source>
        <strain evidence="18">RSA 1356</strain>
    </source>
</reference>
<dbReference type="Pfam" id="PF00487">
    <property type="entry name" value="FA_desaturase"/>
    <property type="match status" value="1"/>
</dbReference>
<dbReference type="InterPro" id="IPR015876">
    <property type="entry name" value="Acyl-CoA_DS"/>
</dbReference>
<evidence type="ECO:0000313" key="18">
    <source>
        <dbReference type="Proteomes" id="UP000271241"/>
    </source>
</evidence>
<dbReference type="CDD" id="cd03505">
    <property type="entry name" value="Delta9-FADS-like"/>
    <property type="match status" value="1"/>
</dbReference>
<dbReference type="EMBL" id="KZ993176">
    <property type="protein sequence ID" value="RKP05313.1"/>
    <property type="molecule type" value="Genomic_DNA"/>
</dbReference>
<evidence type="ECO:0000256" key="5">
    <source>
        <dbReference type="ARBA" id="ARBA00022723"/>
    </source>
</evidence>
<feature type="region of interest" description="Disordered" evidence="14">
    <location>
        <begin position="1"/>
        <end position="22"/>
    </location>
</feature>
<dbReference type="PANTHER" id="PTHR11351:SF31">
    <property type="entry name" value="DESATURASE 1, ISOFORM A-RELATED"/>
    <property type="match status" value="1"/>
</dbReference>
<dbReference type="OrthoDB" id="10260134at2759"/>
<feature type="transmembrane region" description="Helical" evidence="15">
    <location>
        <begin position="45"/>
        <end position="65"/>
    </location>
</feature>
<gene>
    <name evidence="17" type="ORF">THASP1DRAFT_32852</name>
</gene>
<dbReference type="Proteomes" id="UP000271241">
    <property type="component" value="Unassembled WGS sequence"/>
</dbReference>
<evidence type="ECO:0000256" key="3">
    <source>
        <dbReference type="ARBA" id="ARBA00022516"/>
    </source>
</evidence>
<keyword evidence="18" id="KW-1185">Reference proteome</keyword>
<dbReference type="InterPro" id="IPR005804">
    <property type="entry name" value="FA_desaturase_dom"/>
</dbReference>
<evidence type="ECO:0000256" key="7">
    <source>
        <dbReference type="ARBA" id="ARBA00022989"/>
    </source>
</evidence>
<keyword evidence="7 15" id="KW-1133">Transmembrane helix</keyword>
<evidence type="ECO:0000313" key="17">
    <source>
        <dbReference type="EMBL" id="RKP05313.1"/>
    </source>
</evidence>
<evidence type="ECO:0000256" key="9">
    <source>
        <dbReference type="ARBA" id="ARBA00023004"/>
    </source>
</evidence>
<dbReference type="GO" id="GO:0005789">
    <property type="term" value="C:endoplasmic reticulum membrane"/>
    <property type="evidence" value="ECO:0007669"/>
    <property type="project" value="TreeGrafter"/>
</dbReference>
<evidence type="ECO:0000256" key="11">
    <source>
        <dbReference type="ARBA" id="ARBA00023136"/>
    </source>
</evidence>
<dbReference type="GO" id="GO:0006636">
    <property type="term" value="P:unsaturated fatty acid biosynthetic process"/>
    <property type="evidence" value="ECO:0007669"/>
    <property type="project" value="TreeGrafter"/>
</dbReference>
<sequence length="355" mass="41528">MAPRNNAEIEHGSDENLAAHPSPLAEKQAANPRIIVNYSKMQLQWINVGFFSVTTLLAIYGAFFVTFRRETLLCMSILYAATMLGITAGYHRLWSHRAYEATAPLRSFLALAGAGAFQGSILWWCRHHRVHHRWTDTDRDPYSAQKGLFWSHIGWLLFTKQETSSRVHIYSHDLEQDPVVAWQHRNYVWLAPTISLALPTLLAGLGWGDWQGGFFHAAILRMTLTHHATFCVNSLAHYLGEANYDDERTPRDHIVTAVITFGEGYHNFHHEFPRDYRNAIRWWQFDPTKWFIWSCSRVGLVHGLRRFPENELHKARVLMATKRLEEEKRRINWGQPVHELPHITWDECRRRNHYR</sequence>
<proteinExistence type="inferred from homology"/>
<dbReference type="PRINTS" id="PR00075">
    <property type="entry name" value="FACDDSATRASE"/>
</dbReference>
<dbReference type="PROSITE" id="PS00476">
    <property type="entry name" value="FATTY_ACID_DESATUR_1"/>
    <property type="match status" value="1"/>
</dbReference>
<keyword evidence="12 13" id="KW-0275">Fatty acid biosynthesis</keyword>
<evidence type="ECO:0000256" key="1">
    <source>
        <dbReference type="ARBA" id="ARBA00004141"/>
    </source>
</evidence>
<dbReference type="PANTHER" id="PTHR11351">
    <property type="entry name" value="ACYL-COA DESATURASE"/>
    <property type="match status" value="1"/>
</dbReference>
<feature type="transmembrane region" description="Helical" evidence="15">
    <location>
        <begin position="72"/>
        <end position="93"/>
    </location>
</feature>
<keyword evidence="11 15" id="KW-0472">Membrane</keyword>
<accession>A0A4P9XHX8</accession>
<dbReference type="GO" id="GO:0005506">
    <property type="term" value="F:iron ion binding"/>
    <property type="evidence" value="ECO:0007669"/>
    <property type="project" value="TreeGrafter"/>
</dbReference>
<organism evidence="17 18">
    <name type="scientific">Thamnocephalis sphaerospora</name>
    <dbReference type="NCBI Taxonomy" id="78915"/>
    <lineage>
        <taxon>Eukaryota</taxon>
        <taxon>Fungi</taxon>
        <taxon>Fungi incertae sedis</taxon>
        <taxon>Zoopagomycota</taxon>
        <taxon>Zoopagomycotina</taxon>
        <taxon>Zoopagomycetes</taxon>
        <taxon>Zoopagales</taxon>
        <taxon>Sigmoideomycetaceae</taxon>
        <taxon>Thamnocephalis</taxon>
    </lineage>
</organism>
<feature type="transmembrane region" description="Helical" evidence="15">
    <location>
        <begin position="105"/>
        <end position="125"/>
    </location>
</feature>